<keyword evidence="1" id="KW-0812">Transmembrane</keyword>
<name>A0A934LZ75_9RHOB</name>
<evidence type="ECO:0000259" key="2">
    <source>
        <dbReference type="Pfam" id="PF05232"/>
    </source>
</evidence>
<gene>
    <name evidence="3" type="ORF">JAO82_02310</name>
</gene>
<dbReference type="NCBIfam" id="NF033664">
    <property type="entry name" value="PACE_transport"/>
    <property type="match status" value="1"/>
</dbReference>
<dbReference type="RefSeq" id="WP_198684705.1">
    <property type="nucleotide sequence ID" value="NZ_JAEIJD010000001.1"/>
</dbReference>
<feature type="transmembrane region" description="Helical" evidence="1">
    <location>
        <begin position="78"/>
        <end position="100"/>
    </location>
</feature>
<proteinExistence type="predicted"/>
<comment type="caution">
    <text evidence="3">The sequence shown here is derived from an EMBL/GenBank/DDBJ whole genome shotgun (WGS) entry which is preliminary data.</text>
</comment>
<keyword evidence="4" id="KW-1185">Reference proteome</keyword>
<dbReference type="EMBL" id="JAEIJD010000001">
    <property type="protein sequence ID" value="MBI6628705.1"/>
    <property type="molecule type" value="Genomic_DNA"/>
</dbReference>
<reference evidence="3" key="1">
    <citation type="submission" date="2020-12" db="EMBL/GenBank/DDBJ databases">
        <title>Pontibaca salina gen. nov., sp. nov., isolated from marine sediment.</title>
        <authorList>
            <person name="Bo J."/>
            <person name="Wang S."/>
            <person name="Song X."/>
            <person name="Du Z."/>
        </authorList>
    </citation>
    <scope>NUCLEOTIDE SEQUENCE</scope>
    <source>
        <strain evidence="3">S1109L</strain>
    </source>
</reference>
<dbReference type="Pfam" id="PF05232">
    <property type="entry name" value="BTP"/>
    <property type="match status" value="2"/>
</dbReference>
<feature type="transmembrane region" description="Helical" evidence="1">
    <location>
        <begin position="12"/>
        <end position="31"/>
    </location>
</feature>
<organism evidence="3 4">
    <name type="scientific">Pontibaca salina</name>
    <dbReference type="NCBI Taxonomy" id="2795731"/>
    <lineage>
        <taxon>Bacteria</taxon>
        <taxon>Pseudomonadati</taxon>
        <taxon>Pseudomonadota</taxon>
        <taxon>Alphaproteobacteria</taxon>
        <taxon>Rhodobacterales</taxon>
        <taxon>Roseobacteraceae</taxon>
        <taxon>Pontibaca</taxon>
    </lineage>
</organism>
<keyword evidence="1" id="KW-0472">Membrane</keyword>
<feature type="transmembrane region" description="Helical" evidence="1">
    <location>
        <begin position="37"/>
        <end position="57"/>
    </location>
</feature>
<feature type="domain" description="Chlorhexidine efflux transporter" evidence="2">
    <location>
        <begin position="2"/>
        <end position="64"/>
    </location>
</feature>
<evidence type="ECO:0000256" key="1">
    <source>
        <dbReference type="SAM" id="Phobius"/>
    </source>
</evidence>
<evidence type="ECO:0000313" key="3">
    <source>
        <dbReference type="EMBL" id="MBI6628705.1"/>
    </source>
</evidence>
<dbReference type="InterPro" id="IPR058208">
    <property type="entry name" value="PACE"/>
</dbReference>
<dbReference type="Proteomes" id="UP000613255">
    <property type="component" value="Unassembled WGS sequence"/>
</dbReference>
<evidence type="ECO:0000313" key="4">
    <source>
        <dbReference type="Proteomes" id="UP000613255"/>
    </source>
</evidence>
<accession>A0A934LZ75</accession>
<dbReference type="InterPro" id="IPR007896">
    <property type="entry name" value="BTP_bacteria"/>
</dbReference>
<feature type="domain" description="Chlorhexidine efflux transporter" evidence="2">
    <location>
        <begin position="72"/>
        <end position="134"/>
    </location>
</feature>
<dbReference type="AlphaFoldDB" id="A0A934LZ75"/>
<protein>
    <submittedName>
        <fullName evidence="3">PACE efflux transporter</fullName>
    </submittedName>
</protein>
<feature type="transmembrane region" description="Helical" evidence="1">
    <location>
        <begin position="112"/>
        <end position="133"/>
    </location>
</feature>
<sequence length="149" mass="17070">MRTTLDRIRHAILFEVIGLILFTLAGTWVFSTPMSNMGVIAIFGATLAMLWNYLYNLAFDHVLLRFRGQLDKTVAMRALHAILFEIGLMILMLPFIMWYLGIGLVDALIMDMGYALFFMCYAFVFNWGYDIVFPIPALRNKDQSGIKAQ</sequence>
<keyword evidence="1" id="KW-1133">Transmembrane helix</keyword>